<keyword evidence="9" id="KW-1185">Reference proteome</keyword>
<dbReference type="InterPro" id="IPR050113">
    <property type="entry name" value="Ub_conjugating_enzyme"/>
</dbReference>
<name>A0AAE0IEX0_9PEZI</name>
<dbReference type="EMBL" id="JAUEPO010000004">
    <property type="protein sequence ID" value="KAK3323859.1"/>
    <property type="molecule type" value="Genomic_DNA"/>
</dbReference>
<keyword evidence="2" id="KW-0808">Transferase</keyword>
<reference evidence="8" key="2">
    <citation type="submission" date="2023-06" db="EMBL/GenBank/DDBJ databases">
        <authorList>
            <consortium name="Lawrence Berkeley National Laboratory"/>
            <person name="Haridas S."/>
            <person name="Hensen N."/>
            <person name="Bonometti L."/>
            <person name="Westerberg I."/>
            <person name="Brannstrom I.O."/>
            <person name="Guillou S."/>
            <person name="Cros-Aarteil S."/>
            <person name="Calhoun S."/>
            <person name="Kuo A."/>
            <person name="Mondo S."/>
            <person name="Pangilinan J."/>
            <person name="Riley R."/>
            <person name="Labutti K."/>
            <person name="Andreopoulos B."/>
            <person name="Lipzen A."/>
            <person name="Chen C."/>
            <person name="Yanf M."/>
            <person name="Daum C."/>
            <person name="Ng V."/>
            <person name="Clum A."/>
            <person name="Steindorff A."/>
            <person name="Ohm R."/>
            <person name="Martin F."/>
            <person name="Silar P."/>
            <person name="Natvig D."/>
            <person name="Lalanne C."/>
            <person name="Gautier V."/>
            <person name="Ament-Velasquez S.L."/>
            <person name="Kruys A."/>
            <person name="Hutchinson M.I."/>
            <person name="Powell A.J."/>
            <person name="Barry K."/>
            <person name="Miller A.N."/>
            <person name="Grigoriev I.V."/>
            <person name="Debuchy R."/>
            <person name="Gladieux P."/>
            <person name="Thoren M.H."/>
            <person name="Johannesson H."/>
        </authorList>
    </citation>
    <scope>NUCLEOTIDE SEQUENCE</scope>
    <source>
        <strain evidence="8">SMH4131-1</strain>
    </source>
</reference>
<gene>
    <name evidence="8" type="ORF">B0T19DRAFT_215353</name>
</gene>
<feature type="domain" description="UBC core" evidence="7">
    <location>
        <begin position="2"/>
        <end position="152"/>
    </location>
</feature>
<dbReference type="GO" id="GO:0005524">
    <property type="term" value="F:ATP binding"/>
    <property type="evidence" value="ECO:0007669"/>
    <property type="project" value="UniProtKB-KW"/>
</dbReference>
<evidence type="ECO:0000256" key="5">
    <source>
        <dbReference type="ARBA" id="ARBA00022840"/>
    </source>
</evidence>
<proteinExistence type="predicted"/>
<dbReference type="PANTHER" id="PTHR24067">
    <property type="entry name" value="UBIQUITIN-CONJUGATING ENZYME E2"/>
    <property type="match status" value="1"/>
</dbReference>
<organism evidence="8 9">
    <name type="scientific">Cercophora scortea</name>
    <dbReference type="NCBI Taxonomy" id="314031"/>
    <lineage>
        <taxon>Eukaryota</taxon>
        <taxon>Fungi</taxon>
        <taxon>Dikarya</taxon>
        <taxon>Ascomycota</taxon>
        <taxon>Pezizomycotina</taxon>
        <taxon>Sordariomycetes</taxon>
        <taxon>Sordariomycetidae</taxon>
        <taxon>Sordariales</taxon>
        <taxon>Lasiosphaeriaceae</taxon>
        <taxon>Cercophora</taxon>
    </lineage>
</organism>
<evidence type="ECO:0000313" key="9">
    <source>
        <dbReference type="Proteomes" id="UP001286456"/>
    </source>
</evidence>
<feature type="region of interest" description="Disordered" evidence="6">
    <location>
        <begin position="162"/>
        <end position="184"/>
    </location>
</feature>
<dbReference type="FunFam" id="3.10.110.10:FF:000060">
    <property type="entry name" value="Ubiquitin conjugating enzyme (UbcB)"/>
    <property type="match status" value="1"/>
</dbReference>
<dbReference type="InterPro" id="IPR000608">
    <property type="entry name" value="UBC"/>
</dbReference>
<evidence type="ECO:0000256" key="6">
    <source>
        <dbReference type="SAM" id="MobiDB-lite"/>
    </source>
</evidence>
<dbReference type="PROSITE" id="PS50127">
    <property type="entry name" value="UBC_2"/>
    <property type="match status" value="1"/>
</dbReference>
<dbReference type="AlphaFoldDB" id="A0AAE0IEX0"/>
<evidence type="ECO:0000256" key="3">
    <source>
        <dbReference type="ARBA" id="ARBA00022741"/>
    </source>
</evidence>
<dbReference type="Gene3D" id="3.10.110.10">
    <property type="entry name" value="Ubiquitin Conjugating Enzyme"/>
    <property type="match status" value="1"/>
</dbReference>
<comment type="caution">
    <text evidence="8">The sequence shown here is derived from an EMBL/GenBank/DDBJ whole genome shotgun (WGS) entry which is preliminary data.</text>
</comment>
<keyword evidence="3" id="KW-0547">Nucleotide-binding</keyword>
<dbReference type="SMART" id="SM00212">
    <property type="entry name" value="UBCc"/>
    <property type="match status" value="1"/>
</dbReference>
<keyword evidence="5" id="KW-0067">ATP-binding</keyword>
<feature type="compositionally biased region" description="Gly residues" evidence="6">
    <location>
        <begin position="167"/>
        <end position="184"/>
    </location>
</feature>
<dbReference type="EC" id="2.3.2.23" evidence="1"/>
<sequence>MASQKRISKELADCSASPPAGMSITLASDSDVHKWHITLDGPVGSAYAGGRFGLIVSLPTDYPFKPPVVTFATRIYHPNVTNDATGAICLGLLKPEQWKPSTRVQSVLEAVRALLVEPNPDDPLESRIADEYRANRAEFNRNARAYVNKYATGPVTFSSAAAAGSAAGSGSGSGDATGGKAQGS</sequence>
<evidence type="ECO:0000256" key="4">
    <source>
        <dbReference type="ARBA" id="ARBA00022786"/>
    </source>
</evidence>
<protein>
    <recommendedName>
        <fullName evidence="1">E2 ubiquitin-conjugating enzyme</fullName>
        <ecNumber evidence="1">2.3.2.23</ecNumber>
    </recommendedName>
</protein>
<dbReference type="SUPFAM" id="SSF54495">
    <property type="entry name" value="UBC-like"/>
    <property type="match status" value="1"/>
</dbReference>
<dbReference type="GO" id="GO:0061631">
    <property type="term" value="F:ubiquitin conjugating enzyme activity"/>
    <property type="evidence" value="ECO:0007669"/>
    <property type="project" value="UniProtKB-EC"/>
</dbReference>
<dbReference type="Pfam" id="PF00179">
    <property type="entry name" value="UQ_con"/>
    <property type="match status" value="1"/>
</dbReference>
<reference evidence="8" key="1">
    <citation type="journal article" date="2023" name="Mol. Phylogenet. Evol.">
        <title>Genome-scale phylogeny and comparative genomics of the fungal order Sordariales.</title>
        <authorList>
            <person name="Hensen N."/>
            <person name="Bonometti L."/>
            <person name="Westerberg I."/>
            <person name="Brannstrom I.O."/>
            <person name="Guillou S."/>
            <person name="Cros-Aarteil S."/>
            <person name="Calhoun S."/>
            <person name="Haridas S."/>
            <person name="Kuo A."/>
            <person name="Mondo S."/>
            <person name="Pangilinan J."/>
            <person name="Riley R."/>
            <person name="LaButti K."/>
            <person name="Andreopoulos B."/>
            <person name="Lipzen A."/>
            <person name="Chen C."/>
            <person name="Yan M."/>
            <person name="Daum C."/>
            <person name="Ng V."/>
            <person name="Clum A."/>
            <person name="Steindorff A."/>
            <person name="Ohm R.A."/>
            <person name="Martin F."/>
            <person name="Silar P."/>
            <person name="Natvig D.O."/>
            <person name="Lalanne C."/>
            <person name="Gautier V."/>
            <person name="Ament-Velasquez S.L."/>
            <person name="Kruys A."/>
            <person name="Hutchinson M.I."/>
            <person name="Powell A.J."/>
            <person name="Barry K."/>
            <person name="Miller A.N."/>
            <person name="Grigoriev I.V."/>
            <person name="Debuchy R."/>
            <person name="Gladieux P."/>
            <person name="Hiltunen Thoren M."/>
            <person name="Johannesson H."/>
        </authorList>
    </citation>
    <scope>NUCLEOTIDE SEQUENCE</scope>
    <source>
        <strain evidence="8">SMH4131-1</strain>
    </source>
</reference>
<evidence type="ECO:0000313" key="8">
    <source>
        <dbReference type="EMBL" id="KAK3323859.1"/>
    </source>
</evidence>
<dbReference type="InterPro" id="IPR016135">
    <property type="entry name" value="UBQ-conjugating_enzyme/RWD"/>
</dbReference>
<accession>A0AAE0IEX0</accession>
<evidence type="ECO:0000256" key="1">
    <source>
        <dbReference type="ARBA" id="ARBA00012486"/>
    </source>
</evidence>
<keyword evidence="4" id="KW-0833">Ubl conjugation pathway</keyword>
<evidence type="ECO:0000256" key="2">
    <source>
        <dbReference type="ARBA" id="ARBA00022679"/>
    </source>
</evidence>
<dbReference type="Proteomes" id="UP001286456">
    <property type="component" value="Unassembled WGS sequence"/>
</dbReference>
<evidence type="ECO:0000259" key="7">
    <source>
        <dbReference type="PROSITE" id="PS50127"/>
    </source>
</evidence>